<dbReference type="SUPFAM" id="SSF88633">
    <property type="entry name" value="Positive stranded ssRNA viruses"/>
    <property type="match status" value="3"/>
</dbReference>
<dbReference type="Pfam" id="PF00073">
    <property type="entry name" value="Rhv"/>
    <property type="match status" value="1"/>
</dbReference>
<name>A0A514D2M1_9VIRU</name>
<reference evidence="6" key="1">
    <citation type="submission" date="2019-05" db="EMBL/GenBank/DDBJ databases">
        <title>Metatranscriptomic reconstruction reveals RNA viruses with the potential to shape carbon cycling in soil.</title>
        <authorList>
            <person name="Starr E.P."/>
            <person name="Nuccio E."/>
            <person name="Pett-Ridge J."/>
            <person name="Banfield J.F."/>
            <person name="Firestone M.K."/>
        </authorList>
    </citation>
    <scope>NUCLEOTIDE SEQUENCE</scope>
    <source>
        <strain evidence="6">H4_Bulk_48_scaffold_34</strain>
    </source>
</reference>
<organism evidence="6">
    <name type="scientific">Picornavirales sp</name>
    <dbReference type="NCBI Taxonomy" id="1955153"/>
    <lineage>
        <taxon>Viruses</taxon>
        <taxon>Riboviria</taxon>
        <taxon>Orthornavirae</taxon>
        <taxon>Pisuviricota</taxon>
        <taxon>Pisoniviricetes</taxon>
        <taxon>Picornavirales</taxon>
    </lineage>
</organism>
<feature type="region of interest" description="Disordered" evidence="4">
    <location>
        <begin position="560"/>
        <end position="596"/>
    </location>
</feature>
<protein>
    <recommendedName>
        <fullName evidence="5">Picornavirus capsid domain-containing protein</fullName>
    </recommendedName>
</protein>
<accession>A0A514D2M1</accession>
<dbReference type="EMBL" id="MN033654">
    <property type="protein sequence ID" value="QDH87819.1"/>
    <property type="molecule type" value="Genomic_RNA"/>
</dbReference>
<gene>
    <name evidence="6" type="ORF">H4Bulk4834_000002</name>
</gene>
<evidence type="ECO:0000256" key="1">
    <source>
        <dbReference type="ARBA" id="ARBA00004328"/>
    </source>
</evidence>
<evidence type="ECO:0000259" key="5">
    <source>
        <dbReference type="Pfam" id="PF00073"/>
    </source>
</evidence>
<sequence>MNESNAPTPDNSTYLPDSNLGVSLVEQQVTDTAPAVAGRSVAISRRAIGHLNEDSWTLSNMLERQNLVDSLTWESTQSAGTSLASYNVIQDLLRNDMASVPFLRFTYCRFRKIKIYAQLTASRFFQGRVIMSFHPTQVYHPTTLTTFENTQAVLLQHAFMDPCDGTVVTMEIPFNYYKGYMDLTTDDCLGQLYFTVFNPFTAIVGSPTSITIKLFVSFEGVEFKIPRLGGLSYSTLYNNNQLARSTNGAFSAHKQSGLMAVAGSLLGPIIKKALPDNIIGDLVGGLLDKPQITINPEPITRKEQGYLSHSVNPEPIDKLVLNPSSQQLTDAEHFATSQDEMSIPYLLTKKMSYVGTTSWNSTDPVGQVLFARSIGPMADVTVDTVTRRPTMLDYVSSQFTFWKGSVEFIFDVVSTQYHEGRLDISFHPGVKDPPSLYAEIMSQYVGSFTVRNGQNRFSVRVPYLSDTEWKRVFVGGYLLASNSPIARRYTNYFIGSIQMVVSVPLRSPSSVVPNVQINVFQRAGPDFQLCGPNYYGNCFEIIADNPGLTKAIDIPVKDKTETKEKTKTRNARHVKTPSTDSEFEVYPSSPQSGQMDPTDINVPTSAPTIVLGVDNADSMASSGFHFGETYESFREMGKRYTPLGRYRLELPSDAVQQALVRAGQRPLIRVIPVKNLSLTQSYLGRICPLYRNMRGPICYKARLSTISTLLTTPARIAQHGWISFVPYTSSGEDANNIQQYVSQQFPSANTADFPTSPSMMCAPRTFFSDVQTAEFEVPFYNHTQSALMLGGAEVPNLSQEDFYFGHYLVIALYQDAYPTDTNVYVDIDIAFGDETHFGTFIGLPKWRLKLTGSPSTGCWPNYWAVPADKAKTDNKRPLTGLKKE</sequence>
<proteinExistence type="predicted"/>
<evidence type="ECO:0000313" key="6">
    <source>
        <dbReference type="EMBL" id="QDH87819.1"/>
    </source>
</evidence>
<feature type="domain" description="Picornavirus capsid" evidence="5">
    <location>
        <begin position="335"/>
        <end position="474"/>
    </location>
</feature>
<comment type="subcellular location">
    <subcellularLocation>
        <location evidence="1">Virion</location>
    </subcellularLocation>
</comment>
<evidence type="ECO:0000256" key="2">
    <source>
        <dbReference type="ARBA" id="ARBA00022561"/>
    </source>
</evidence>
<evidence type="ECO:0000256" key="3">
    <source>
        <dbReference type="ARBA" id="ARBA00022844"/>
    </source>
</evidence>
<keyword evidence="3" id="KW-0946">Virion</keyword>
<dbReference type="InterPro" id="IPR033703">
    <property type="entry name" value="Rhv-like"/>
</dbReference>
<dbReference type="GO" id="GO:0019028">
    <property type="term" value="C:viral capsid"/>
    <property type="evidence" value="ECO:0007669"/>
    <property type="project" value="UniProtKB-KW"/>
</dbReference>
<evidence type="ECO:0000256" key="4">
    <source>
        <dbReference type="SAM" id="MobiDB-lite"/>
    </source>
</evidence>
<keyword evidence="2" id="KW-0167">Capsid protein</keyword>
<dbReference type="InterPro" id="IPR001676">
    <property type="entry name" value="Picornavirus_capsid"/>
</dbReference>
<dbReference type="Gene3D" id="2.60.120.20">
    <property type="match status" value="3"/>
</dbReference>
<dbReference type="InterPro" id="IPR029053">
    <property type="entry name" value="Viral_coat"/>
</dbReference>
<dbReference type="GO" id="GO:0005198">
    <property type="term" value="F:structural molecule activity"/>
    <property type="evidence" value="ECO:0007669"/>
    <property type="project" value="InterPro"/>
</dbReference>
<dbReference type="CDD" id="cd00205">
    <property type="entry name" value="rhv_like"/>
    <property type="match status" value="2"/>
</dbReference>